<protein>
    <submittedName>
        <fullName evidence="1">MULE domain-containing protein</fullName>
    </submittedName>
</protein>
<name>A0A6G0X7E6_APHCR</name>
<dbReference type="AlphaFoldDB" id="A0A6G0X7E6"/>
<evidence type="ECO:0000313" key="2">
    <source>
        <dbReference type="Proteomes" id="UP000478052"/>
    </source>
</evidence>
<accession>A0A6G0X7E6</accession>
<reference evidence="1 2" key="1">
    <citation type="submission" date="2019-08" db="EMBL/GenBank/DDBJ databases">
        <title>Whole genome of Aphis craccivora.</title>
        <authorList>
            <person name="Voronova N.V."/>
            <person name="Shulinski R.S."/>
            <person name="Bandarenka Y.V."/>
            <person name="Zhorov D.G."/>
            <person name="Warner D."/>
        </authorList>
    </citation>
    <scope>NUCLEOTIDE SEQUENCE [LARGE SCALE GENOMIC DNA]</scope>
    <source>
        <strain evidence="1">180601</strain>
        <tissue evidence="1">Whole Body</tissue>
    </source>
</reference>
<comment type="caution">
    <text evidence="1">The sequence shown here is derived from an EMBL/GenBank/DDBJ whole genome shotgun (WGS) entry which is preliminary data.</text>
</comment>
<proteinExistence type="predicted"/>
<dbReference type="Proteomes" id="UP000478052">
    <property type="component" value="Unassembled WGS sequence"/>
</dbReference>
<keyword evidence="2" id="KW-1185">Reference proteome</keyword>
<dbReference type="EMBL" id="VUJU01008074">
    <property type="protein sequence ID" value="KAF0735959.1"/>
    <property type="molecule type" value="Genomic_DNA"/>
</dbReference>
<evidence type="ECO:0000313" key="1">
    <source>
        <dbReference type="EMBL" id="KAF0735959.1"/>
    </source>
</evidence>
<gene>
    <name evidence="1" type="ORF">FWK35_00016307</name>
</gene>
<dbReference type="OrthoDB" id="7689555at2759"/>
<organism evidence="1 2">
    <name type="scientific">Aphis craccivora</name>
    <name type="common">Cowpea aphid</name>
    <dbReference type="NCBI Taxonomy" id="307492"/>
    <lineage>
        <taxon>Eukaryota</taxon>
        <taxon>Metazoa</taxon>
        <taxon>Ecdysozoa</taxon>
        <taxon>Arthropoda</taxon>
        <taxon>Hexapoda</taxon>
        <taxon>Insecta</taxon>
        <taxon>Pterygota</taxon>
        <taxon>Neoptera</taxon>
        <taxon>Paraneoptera</taxon>
        <taxon>Hemiptera</taxon>
        <taxon>Sternorrhyncha</taxon>
        <taxon>Aphidomorpha</taxon>
        <taxon>Aphidoidea</taxon>
        <taxon>Aphididae</taxon>
        <taxon>Aphidini</taxon>
        <taxon>Aphis</taxon>
        <taxon>Aphis</taxon>
    </lineage>
</organism>
<sequence length="115" mass="13951">MFLDFERFTVFNKTIRTNNYVESFHAALLKFIKPHPKIWEFIGIVKWKFMTYIFICKSKCLIIDQIRFIENLYVIEFHQVLHNKKVCKQIKRTGHRVDGYITQEIGPYPDEHELL</sequence>